<dbReference type="InterPro" id="IPR009057">
    <property type="entry name" value="Homeodomain-like_sf"/>
</dbReference>
<keyword evidence="2" id="KW-0804">Transcription</keyword>
<dbReference type="EMBL" id="BAABHF010000010">
    <property type="protein sequence ID" value="GAA4486448.1"/>
    <property type="molecule type" value="Genomic_DNA"/>
</dbReference>
<organism evidence="4 5">
    <name type="scientific">Actinoallomurus oryzae</name>
    <dbReference type="NCBI Taxonomy" id="502180"/>
    <lineage>
        <taxon>Bacteria</taxon>
        <taxon>Bacillati</taxon>
        <taxon>Actinomycetota</taxon>
        <taxon>Actinomycetes</taxon>
        <taxon>Streptosporangiales</taxon>
        <taxon>Thermomonosporaceae</taxon>
        <taxon>Actinoallomurus</taxon>
    </lineage>
</organism>
<dbReference type="Gene3D" id="1.10.10.2690">
    <property type="match status" value="1"/>
</dbReference>
<name>A0ABP8PH11_9ACTN</name>
<evidence type="ECO:0000256" key="3">
    <source>
        <dbReference type="SAM" id="MobiDB-lite"/>
    </source>
</evidence>
<feature type="compositionally biased region" description="Acidic residues" evidence="3">
    <location>
        <begin position="124"/>
        <end position="134"/>
    </location>
</feature>
<evidence type="ECO:0000256" key="2">
    <source>
        <dbReference type="ARBA" id="ARBA00023163"/>
    </source>
</evidence>
<evidence type="ECO:0000313" key="5">
    <source>
        <dbReference type="Proteomes" id="UP001500503"/>
    </source>
</evidence>
<protein>
    <recommendedName>
        <fullName evidence="6">Helix-turn-helix domain-containing protein</fullName>
    </recommendedName>
</protein>
<dbReference type="InterPro" id="IPR053721">
    <property type="entry name" value="Fimbrial_Adhesin_Reg"/>
</dbReference>
<keyword evidence="5" id="KW-1185">Reference proteome</keyword>
<accession>A0ABP8PH11</accession>
<feature type="region of interest" description="Disordered" evidence="3">
    <location>
        <begin position="110"/>
        <end position="134"/>
    </location>
</feature>
<comment type="caution">
    <text evidence="4">The sequence shown here is derived from an EMBL/GenBank/DDBJ whole genome shotgun (WGS) entry which is preliminary data.</text>
</comment>
<dbReference type="Pfam" id="PF13565">
    <property type="entry name" value="HTH_32"/>
    <property type="match status" value="1"/>
</dbReference>
<dbReference type="SUPFAM" id="SSF46689">
    <property type="entry name" value="Homeodomain-like"/>
    <property type="match status" value="1"/>
</dbReference>
<sequence>MSKARLVITAVVVEGRSQAEVARTYGVSKGWVSKLVARYRAEGETAYEPWSRRPKTSPAAIDAGTVELIIRIHKELSEQGLDAGPETIAWHLEHHHQRKVSRATISRYLTQPPHHLRESRTLPADDEEMATGPA</sequence>
<evidence type="ECO:0000256" key="1">
    <source>
        <dbReference type="ARBA" id="ARBA00023015"/>
    </source>
</evidence>
<proteinExistence type="predicted"/>
<keyword evidence="1" id="KW-0805">Transcription regulation</keyword>
<reference evidence="5" key="1">
    <citation type="journal article" date="2019" name="Int. J. Syst. Evol. Microbiol.">
        <title>The Global Catalogue of Microorganisms (GCM) 10K type strain sequencing project: providing services to taxonomists for standard genome sequencing and annotation.</title>
        <authorList>
            <consortium name="The Broad Institute Genomics Platform"/>
            <consortium name="The Broad Institute Genome Sequencing Center for Infectious Disease"/>
            <person name="Wu L."/>
            <person name="Ma J."/>
        </authorList>
    </citation>
    <scope>NUCLEOTIDE SEQUENCE [LARGE SCALE GENOMIC DNA]</scope>
    <source>
        <strain evidence="5">JCM 17933</strain>
    </source>
</reference>
<evidence type="ECO:0000313" key="4">
    <source>
        <dbReference type="EMBL" id="GAA4486448.1"/>
    </source>
</evidence>
<gene>
    <name evidence="4" type="ORF">GCM10023191_012610</name>
</gene>
<dbReference type="RefSeq" id="WP_345458560.1">
    <property type="nucleotide sequence ID" value="NZ_BAABHF010000010.1"/>
</dbReference>
<evidence type="ECO:0008006" key="6">
    <source>
        <dbReference type="Google" id="ProtNLM"/>
    </source>
</evidence>
<dbReference type="Proteomes" id="UP001500503">
    <property type="component" value="Unassembled WGS sequence"/>
</dbReference>